<organism evidence="2 3">
    <name type="scientific">Pleurotus eryngii</name>
    <name type="common">Boletus of the steppes</name>
    <dbReference type="NCBI Taxonomy" id="5323"/>
    <lineage>
        <taxon>Eukaryota</taxon>
        <taxon>Fungi</taxon>
        <taxon>Dikarya</taxon>
        <taxon>Basidiomycota</taxon>
        <taxon>Agaricomycotina</taxon>
        <taxon>Agaricomycetes</taxon>
        <taxon>Agaricomycetidae</taxon>
        <taxon>Agaricales</taxon>
        <taxon>Pleurotineae</taxon>
        <taxon>Pleurotaceae</taxon>
        <taxon>Pleurotus</taxon>
    </lineage>
</organism>
<protein>
    <submittedName>
        <fullName evidence="2">Uncharacterized protein</fullName>
    </submittedName>
</protein>
<gene>
    <name evidence="2" type="ORF">BDN71DRAFT_381286</name>
</gene>
<feature type="region of interest" description="Disordered" evidence="1">
    <location>
        <begin position="67"/>
        <end position="90"/>
    </location>
</feature>
<keyword evidence="3" id="KW-1185">Reference proteome</keyword>
<dbReference type="Proteomes" id="UP000807025">
    <property type="component" value="Unassembled WGS sequence"/>
</dbReference>
<name>A0A9P6A649_PLEER</name>
<dbReference type="EMBL" id="MU154537">
    <property type="protein sequence ID" value="KAF9498464.1"/>
    <property type="molecule type" value="Genomic_DNA"/>
</dbReference>
<comment type="caution">
    <text evidence="2">The sequence shown here is derived from an EMBL/GenBank/DDBJ whole genome shotgun (WGS) entry which is preliminary data.</text>
</comment>
<accession>A0A9P6A649</accession>
<evidence type="ECO:0000313" key="3">
    <source>
        <dbReference type="Proteomes" id="UP000807025"/>
    </source>
</evidence>
<reference evidence="2" key="1">
    <citation type="submission" date="2020-11" db="EMBL/GenBank/DDBJ databases">
        <authorList>
            <consortium name="DOE Joint Genome Institute"/>
            <person name="Ahrendt S."/>
            <person name="Riley R."/>
            <person name="Andreopoulos W."/>
            <person name="Labutti K."/>
            <person name="Pangilinan J."/>
            <person name="Ruiz-Duenas F.J."/>
            <person name="Barrasa J.M."/>
            <person name="Sanchez-Garcia M."/>
            <person name="Camarero S."/>
            <person name="Miyauchi S."/>
            <person name="Serrano A."/>
            <person name="Linde D."/>
            <person name="Babiker R."/>
            <person name="Drula E."/>
            <person name="Ayuso-Fernandez I."/>
            <person name="Pacheco R."/>
            <person name="Padilla G."/>
            <person name="Ferreira P."/>
            <person name="Barriuso J."/>
            <person name="Kellner H."/>
            <person name="Castanera R."/>
            <person name="Alfaro M."/>
            <person name="Ramirez L."/>
            <person name="Pisabarro A.G."/>
            <person name="Kuo A."/>
            <person name="Tritt A."/>
            <person name="Lipzen A."/>
            <person name="He G."/>
            <person name="Yan M."/>
            <person name="Ng V."/>
            <person name="Cullen D."/>
            <person name="Martin F."/>
            <person name="Rosso M.-N."/>
            <person name="Henrissat B."/>
            <person name="Hibbett D."/>
            <person name="Martinez A.T."/>
            <person name="Grigoriev I.V."/>
        </authorList>
    </citation>
    <scope>NUCLEOTIDE SEQUENCE</scope>
    <source>
        <strain evidence="2">ATCC 90797</strain>
    </source>
</reference>
<evidence type="ECO:0000313" key="2">
    <source>
        <dbReference type="EMBL" id="KAF9498464.1"/>
    </source>
</evidence>
<proteinExistence type="predicted"/>
<evidence type="ECO:0000256" key="1">
    <source>
        <dbReference type="SAM" id="MobiDB-lite"/>
    </source>
</evidence>
<dbReference type="AlphaFoldDB" id="A0A9P6A649"/>
<sequence length="90" mass="9679">MHSTSASEQCEGEVPNFIAVRSSTQNANYSGSPLLRVTKVRNPSYETMSKKPQPGAATMFLSGPVIPKVKGNARPRPKPSPKPIPTTMLV</sequence>